<dbReference type="PANTHER" id="PTHR31907">
    <property type="entry name" value="MLP-LIKE PROTEIN 423"/>
    <property type="match status" value="1"/>
</dbReference>
<dbReference type="CDD" id="cd07816">
    <property type="entry name" value="Bet_v1-like"/>
    <property type="match status" value="1"/>
</dbReference>
<gene>
    <name evidence="2" type="ORF">BUALT_BualtUnG0051100</name>
</gene>
<dbReference type="SUPFAM" id="SSF55961">
    <property type="entry name" value="Bet v1-like"/>
    <property type="match status" value="1"/>
</dbReference>
<dbReference type="Gene3D" id="3.30.530.20">
    <property type="match status" value="1"/>
</dbReference>
<sequence length="154" mass="17422">MGLKGKLVSQISIKSDGDVLIELFRDKQHHIPNICPDLIQSVDLLSGQWGSLGSVFVWNFNLDGKTVASKEMMEAIDEKKKSVTYKMIEGGLLELYKTMKFILSVDTSEEDNQLVTLAYEYEKKTEDVPDPCTMMDATVDLIRAVERYQLQVPT</sequence>
<dbReference type="Proteomes" id="UP000826271">
    <property type="component" value="Unassembled WGS sequence"/>
</dbReference>
<protein>
    <recommendedName>
        <fullName evidence="1">Bet v I/Major latex protein domain-containing protein</fullName>
    </recommendedName>
</protein>
<comment type="caution">
    <text evidence="2">The sequence shown here is derived from an EMBL/GenBank/DDBJ whole genome shotgun (WGS) entry which is preliminary data.</text>
</comment>
<dbReference type="InterPro" id="IPR000916">
    <property type="entry name" value="Bet_v_I/MLP"/>
</dbReference>
<name>A0AAV6VYW9_9LAMI</name>
<organism evidence="2 3">
    <name type="scientific">Buddleja alternifolia</name>
    <dbReference type="NCBI Taxonomy" id="168488"/>
    <lineage>
        <taxon>Eukaryota</taxon>
        <taxon>Viridiplantae</taxon>
        <taxon>Streptophyta</taxon>
        <taxon>Embryophyta</taxon>
        <taxon>Tracheophyta</taxon>
        <taxon>Spermatophyta</taxon>
        <taxon>Magnoliopsida</taxon>
        <taxon>eudicotyledons</taxon>
        <taxon>Gunneridae</taxon>
        <taxon>Pentapetalae</taxon>
        <taxon>asterids</taxon>
        <taxon>lamiids</taxon>
        <taxon>Lamiales</taxon>
        <taxon>Scrophulariaceae</taxon>
        <taxon>Buddlejeae</taxon>
        <taxon>Buddleja</taxon>
    </lineage>
</organism>
<dbReference type="EMBL" id="WHWC01000349">
    <property type="protein sequence ID" value="KAG8362681.1"/>
    <property type="molecule type" value="Genomic_DNA"/>
</dbReference>
<dbReference type="SMART" id="SM01037">
    <property type="entry name" value="Bet_v_1"/>
    <property type="match status" value="1"/>
</dbReference>
<dbReference type="Pfam" id="PF00407">
    <property type="entry name" value="Bet_v_1"/>
    <property type="match status" value="1"/>
</dbReference>
<feature type="domain" description="Bet v I/Major latex protein" evidence="1">
    <location>
        <begin position="2"/>
        <end position="152"/>
    </location>
</feature>
<dbReference type="GO" id="GO:0006952">
    <property type="term" value="P:defense response"/>
    <property type="evidence" value="ECO:0007669"/>
    <property type="project" value="InterPro"/>
</dbReference>
<dbReference type="InterPro" id="IPR023393">
    <property type="entry name" value="START-like_dom_sf"/>
</dbReference>
<proteinExistence type="predicted"/>
<dbReference type="AlphaFoldDB" id="A0AAV6VYW9"/>
<reference evidence="2" key="1">
    <citation type="submission" date="2019-10" db="EMBL/GenBank/DDBJ databases">
        <authorList>
            <person name="Zhang R."/>
            <person name="Pan Y."/>
            <person name="Wang J."/>
            <person name="Ma R."/>
            <person name="Yu S."/>
        </authorList>
    </citation>
    <scope>NUCLEOTIDE SEQUENCE</scope>
    <source>
        <strain evidence="2">LA-IB0</strain>
        <tissue evidence="2">Leaf</tissue>
    </source>
</reference>
<dbReference type="InterPro" id="IPR051761">
    <property type="entry name" value="MLP-like_ligand-binding"/>
</dbReference>
<accession>A0AAV6VYW9</accession>
<evidence type="ECO:0000313" key="3">
    <source>
        <dbReference type="Proteomes" id="UP000826271"/>
    </source>
</evidence>
<evidence type="ECO:0000259" key="1">
    <source>
        <dbReference type="SMART" id="SM01037"/>
    </source>
</evidence>
<keyword evidence="3" id="KW-1185">Reference proteome</keyword>
<evidence type="ECO:0000313" key="2">
    <source>
        <dbReference type="EMBL" id="KAG8362681.1"/>
    </source>
</evidence>